<proteinExistence type="predicted"/>
<dbReference type="EMBL" id="LXQA010519157">
    <property type="protein sequence ID" value="MCI56838.1"/>
    <property type="molecule type" value="Genomic_DNA"/>
</dbReference>
<feature type="non-terminal residue" evidence="1">
    <location>
        <position position="1"/>
    </location>
</feature>
<dbReference type="Proteomes" id="UP000265520">
    <property type="component" value="Unassembled WGS sequence"/>
</dbReference>
<accession>A0A392T701</accession>
<name>A0A392T701_9FABA</name>
<comment type="caution">
    <text evidence="1">The sequence shown here is derived from an EMBL/GenBank/DDBJ whole genome shotgun (WGS) entry which is preliminary data.</text>
</comment>
<protein>
    <submittedName>
        <fullName evidence="1">Uncharacterized protein</fullName>
    </submittedName>
</protein>
<evidence type="ECO:0000313" key="2">
    <source>
        <dbReference type="Proteomes" id="UP000265520"/>
    </source>
</evidence>
<sequence length="48" mass="5453">VLPHKLELDRKWVAESVVVAVRVPWVISSVPERLPTTMFSVQIIKANL</sequence>
<dbReference type="AlphaFoldDB" id="A0A392T701"/>
<reference evidence="1 2" key="1">
    <citation type="journal article" date="2018" name="Front. Plant Sci.">
        <title>Red Clover (Trifolium pratense) and Zigzag Clover (T. medium) - A Picture of Genomic Similarities and Differences.</title>
        <authorList>
            <person name="Dluhosova J."/>
            <person name="Istvanek J."/>
            <person name="Nedelnik J."/>
            <person name="Repkova J."/>
        </authorList>
    </citation>
    <scope>NUCLEOTIDE SEQUENCE [LARGE SCALE GENOMIC DNA]</scope>
    <source>
        <strain evidence="2">cv. 10/8</strain>
        <tissue evidence="1">Leaf</tissue>
    </source>
</reference>
<evidence type="ECO:0000313" key="1">
    <source>
        <dbReference type="EMBL" id="MCI56838.1"/>
    </source>
</evidence>
<keyword evidence="2" id="KW-1185">Reference proteome</keyword>
<organism evidence="1 2">
    <name type="scientific">Trifolium medium</name>
    <dbReference type="NCBI Taxonomy" id="97028"/>
    <lineage>
        <taxon>Eukaryota</taxon>
        <taxon>Viridiplantae</taxon>
        <taxon>Streptophyta</taxon>
        <taxon>Embryophyta</taxon>
        <taxon>Tracheophyta</taxon>
        <taxon>Spermatophyta</taxon>
        <taxon>Magnoliopsida</taxon>
        <taxon>eudicotyledons</taxon>
        <taxon>Gunneridae</taxon>
        <taxon>Pentapetalae</taxon>
        <taxon>rosids</taxon>
        <taxon>fabids</taxon>
        <taxon>Fabales</taxon>
        <taxon>Fabaceae</taxon>
        <taxon>Papilionoideae</taxon>
        <taxon>50 kb inversion clade</taxon>
        <taxon>NPAAA clade</taxon>
        <taxon>Hologalegina</taxon>
        <taxon>IRL clade</taxon>
        <taxon>Trifolieae</taxon>
        <taxon>Trifolium</taxon>
    </lineage>
</organism>